<reference evidence="2" key="1">
    <citation type="submission" date="2017-09" db="EMBL/GenBank/DDBJ databases">
        <title>Depth-based differentiation of microbial function through sediment-hosted aquifers and enrichment of novel symbionts in the deep terrestrial subsurface.</title>
        <authorList>
            <person name="Probst A.J."/>
            <person name="Ladd B."/>
            <person name="Jarett J.K."/>
            <person name="Geller-Mcgrath D.E."/>
            <person name="Sieber C.M.K."/>
            <person name="Emerson J.B."/>
            <person name="Anantharaman K."/>
            <person name="Thomas B.C."/>
            <person name="Malmstrom R."/>
            <person name="Stieglmeier M."/>
            <person name="Klingl A."/>
            <person name="Woyke T."/>
            <person name="Ryan C.M."/>
            <person name="Banfield J.F."/>
        </authorList>
    </citation>
    <scope>NUCLEOTIDE SEQUENCE [LARGE SCALE GENOMIC DNA]</scope>
</reference>
<evidence type="ECO:0000313" key="2">
    <source>
        <dbReference type="Proteomes" id="UP000230119"/>
    </source>
</evidence>
<dbReference type="AlphaFoldDB" id="A0A2M7BRX5"/>
<dbReference type="Proteomes" id="UP000230119">
    <property type="component" value="Unassembled WGS sequence"/>
</dbReference>
<feature type="non-terminal residue" evidence="1">
    <location>
        <position position="1"/>
    </location>
</feature>
<organism evidence="1 2">
    <name type="scientific">Candidatus Roizmanbacteria bacterium CG03_land_8_20_14_0_80_39_12</name>
    <dbReference type="NCBI Taxonomy" id="1974847"/>
    <lineage>
        <taxon>Bacteria</taxon>
        <taxon>Candidatus Roizmaniibacteriota</taxon>
    </lineage>
</organism>
<accession>A0A2M7BRX5</accession>
<proteinExistence type="predicted"/>
<comment type="caution">
    <text evidence="1">The sequence shown here is derived from an EMBL/GenBank/DDBJ whole genome shotgun (WGS) entry which is preliminary data.</text>
</comment>
<evidence type="ECO:0000313" key="1">
    <source>
        <dbReference type="EMBL" id="PIV08187.1"/>
    </source>
</evidence>
<dbReference type="EMBL" id="PEVA01000170">
    <property type="protein sequence ID" value="PIV08187.1"/>
    <property type="molecule type" value="Genomic_DNA"/>
</dbReference>
<sequence length="69" mass="8502">KERKFSFCQYQKSNSKYQKKHLLLFHLVNYPPQRKLDKLYRYAIMKAYQNSICPQTIDKQNIDKQIGFW</sequence>
<gene>
    <name evidence="1" type="ORF">COS52_04040</name>
</gene>
<protein>
    <submittedName>
        <fullName evidence="1">Uncharacterized protein</fullName>
    </submittedName>
</protein>
<name>A0A2M7BRX5_9BACT</name>